<evidence type="ECO:0000256" key="5">
    <source>
        <dbReference type="ARBA" id="ARBA00023242"/>
    </source>
</evidence>
<dbReference type="PROSITE" id="PS00678">
    <property type="entry name" value="WD_REPEATS_1"/>
    <property type="match status" value="2"/>
</dbReference>
<evidence type="ECO:0000259" key="7">
    <source>
        <dbReference type="Pfam" id="PF12265"/>
    </source>
</evidence>
<comment type="subcellular location">
    <subcellularLocation>
        <location evidence="1">Nucleus</location>
    </subcellularLocation>
</comment>
<dbReference type="SUPFAM" id="SSF50978">
    <property type="entry name" value="WD40 repeat-like"/>
    <property type="match status" value="1"/>
</dbReference>
<dbReference type="PROSITE" id="PS50294">
    <property type="entry name" value="WD_REPEATS_REGION"/>
    <property type="match status" value="3"/>
</dbReference>
<dbReference type="SMART" id="SM00320">
    <property type="entry name" value="WD40"/>
    <property type="match status" value="6"/>
</dbReference>
<evidence type="ECO:0000256" key="1">
    <source>
        <dbReference type="ARBA" id="ARBA00004123"/>
    </source>
</evidence>
<keyword evidence="4" id="KW-0156">Chromatin regulator</keyword>
<keyword evidence="9" id="KW-1185">Reference proteome</keyword>
<feature type="domain" description="Histone-binding protein RBBP4-like N-terminal" evidence="7">
    <location>
        <begin position="33"/>
        <end position="104"/>
    </location>
</feature>
<dbReference type="InterPro" id="IPR036322">
    <property type="entry name" value="WD40_repeat_dom_sf"/>
</dbReference>
<feature type="repeat" description="WD" evidence="6">
    <location>
        <begin position="385"/>
        <end position="417"/>
    </location>
</feature>
<dbReference type="PANTHER" id="PTHR22850">
    <property type="entry name" value="WD40 REPEAT FAMILY"/>
    <property type="match status" value="1"/>
</dbReference>
<dbReference type="Gene3D" id="2.130.10.10">
    <property type="entry name" value="YVTN repeat-like/Quinoprotein amine dehydrogenase"/>
    <property type="match status" value="1"/>
</dbReference>
<feature type="repeat" description="WD" evidence="6">
    <location>
        <begin position="180"/>
        <end position="224"/>
    </location>
</feature>
<dbReference type="Proteomes" id="UP000697127">
    <property type="component" value="Unassembled WGS sequence"/>
</dbReference>
<dbReference type="InterPro" id="IPR022052">
    <property type="entry name" value="Histone-bd_RBBP4-like_N"/>
</dbReference>
<gene>
    <name evidence="8" type="ORF">C6P40_000808</name>
</gene>
<sequence>MSAAVSTENNSSITNGASEINIEFQNNEKLINEEYKIWKKTSPLLYDLLYSYSCEAPALSVNWLNEFSIEKNDNNENFIEAKFLMGTHSKEDQNYIKLISVLVPPTLSNKYKSDFEATQIPKNLLRSRQLNIIREWNHPGEVNKLRINQFNNLVATHTNNGDILLFDINDENCKTHKSTLKFHTKQGFGLEWNSNESKKNLLLSSSEDCKIALWDINYNEKLLSENKPINIISSHENIVNDLSWNKSIDSVFASVSDDSSYQIHDLRLASGPIIHITDAHHDPDSENNLSFPINAVEFNESVTTLFATGGSDNSIQIWDLRNPSIPLRRLLGHNDPVIGLKFHENYLLSSSIDNRVLIWDLNRLEEGEPDKRKSDYIDPCLSFMHGGHTGKIYEADWHPNLENLIVSCAEDGLLEVWRPAHLGDEYIEEEEEAEKDE</sequence>
<dbReference type="GO" id="GO:0006325">
    <property type="term" value="P:chromatin organization"/>
    <property type="evidence" value="ECO:0007669"/>
    <property type="project" value="UniProtKB-KW"/>
</dbReference>
<dbReference type="InterPro" id="IPR015943">
    <property type="entry name" value="WD40/YVTN_repeat-like_dom_sf"/>
</dbReference>
<keyword evidence="5" id="KW-0539">Nucleus</keyword>
<keyword evidence="2 6" id="KW-0853">WD repeat</keyword>
<organism evidence="8 9">
    <name type="scientific">Pichia californica</name>
    <dbReference type="NCBI Taxonomy" id="460514"/>
    <lineage>
        <taxon>Eukaryota</taxon>
        <taxon>Fungi</taxon>
        <taxon>Dikarya</taxon>
        <taxon>Ascomycota</taxon>
        <taxon>Saccharomycotina</taxon>
        <taxon>Pichiomycetes</taxon>
        <taxon>Pichiales</taxon>
        <taxon>Pichiaceae</taxon>
        <taxon>Pichia</taxon>
    </lineage>
</organism>
<accession>A0A9P6WM53</accession>
<dbReference type="EMBL" id="PUHW01000140">
    <property type="protein sequence ID" value="KAG0688573.1"/>
    <property type="molecule type" value="Genomic_DNA"/>
</dbReference>
<dbReference type="Pfam" id="PF12265">
    <property type="entry name" value="CAF1C_H4-bd"/>
    <property type="match status" value="1"/>
</dbReference>
<evidence type="ECO:0000256" key="3">
    <source>
        <dbReference type="ARBA" id="ARBA00022737"/>
    </source>
</evidence>
<evidence type="ECO:0000256" key="6">
    <source>
        <dbReference type="PROSITE-ProRule" id="PRU00221"/>
    </source>
</evidence>
<feature type="repeat" description="WD" evidence="6">
    <location>
        <begin position="330"/>
        <end position="362"/>
    </location>
</feature>
<dbReference type="InterPro" id="IPR050459">
    <property type="entry name" value="WD_repeat_RBAP46/RBAP48/MSI1"/>
</dbReference>
<dbReference type="Pfam" id="PF00400">
    <property type="entry name" value="WD40"/>
    <property type="match status" value="3"/>
</dbReference>
<evidence type="ECO:0000313" key="9">
    <source>
        <dbReference type="Proteomes" id="UP000697127"/>
    </source>
</evidence>
<dbReference type="AlphaFoldDB" id="A0A9P6WM53"/>
<dbReference type="PROSITE" id="PS50082">
    <property type="entry name" value="WD_REPEATS_2"/>
    <property type="match status" value="4"/>
</dbReference>
<proteinExistence type="predicted"/>
<name>A0A9P6WM53_9ASCO</name>
<reference evidence="8" key="1">
    <citation type="submission" date="2020-11" db="EMBL/GenBank/DDBJ databases">
        <title>Kefir isolates.</title>
        <authorList>
            <person name="Marcisauskas S."/>
            <person name="Kim Y."/>
            <person name="Blasche S."/>
        </authorList>
    </citation>
    <scope>NUCLEOTIDE SEQUENCE</scope>
    <source>
        <strain evidence="8">Olga-1</strain>
    </source>
</reference>
<evidence type="ECO:0000256" key="4">
    <source>
        <dbReference type="ARBA" id="ARBA00022853"/>
    </source>
</evidence>
<evidence type="ECO:0000313" key="8">
    <source>
        <dbReference type="EMBL" id="KAG0688573.1"/>
    </source>
</evidence>
<comment type="caution">
    <text evidence="8">The sequence shown here is derived from an EMBL/GenBank/DDBJ whole genome shotgun (WGS) entry which is preliminary data.</text>
</comment>
<dbReference type="GO" id="GO:0005634">
    <property type="term" value="C:nucleus"/>
    <property type="evidence" value="ECO:0007669"/>
    <property type="project" value="UniProtKB-SubCell"/>
</dbReference>
<protein>
    <recommendedName>
        <fullName evidence="7">Histone-binding protein RBBP4-like N-terminal domain-containing protein</fullName>
    </recommendedName>
</protein>
<dbReference type="InterPro" id="IPR020472">
    <property type="entry name" value="WD40_PAC1"/>
</dbReference>
<dbReference type="PRINTS" id="PR00320">
    <property type="entry name" value="GPROTEINBRPT"/>
</dbReference>
<evidence type="ECO:0000256" key="2">
    <source>
        <dbReference type="ARBA" id="ARBA00022574"/>
    </source>
</evidence>
<dbReference type="InterPro" id="IPR019775">
    <property type="entry name" value="WD40_repeat_CS"/>
</dbReference>
<dbReference type="InterPro" id="IPR001680">
    <property type="entry name" value="WD40_rpt"/>
</dbReference>
<keyword evidence="3" id="KW-0677">Repeat</keyword>
<feature type="repeat" description="WD" evidence="6">
    <location>
        <begin position="293"/>
        <end position="322"/>
    </location>
</feature>